<evidence type="ECO:0000313" key="2">
    <source>
        <dbReference type="EMBL" id="TGB04854.1"/>
    </source>
</evidence>
<keyword evidence="1" id="KW-1133">Transmembrane helix</keyword>
<reference evidence="2 3" key="1">
    <citation type="journal article" date="2003" name="Int. J. Syst. Evol. Microbiol.">
        <title>Halobacillus salinus sp. nov., isolated from a salt lake on the coast of the East Sea in Korea.</title>
        <authorList>
            <person name="Yoon J.H."/>
            <person name="Kang K.H."/>
            <person name="Park Y.H."/>
        </authorList>
    </citation>
    <scope>NUCLEOTIDE SEQUENCE [LARGE SCALE GENOMIC DNA]</scope>
    <source>
        <strain evidence="2 3">HSL-3</strain>
    </source>
</reference>
<comment type="caution">
    <text evidence="2">The sequence shown here is derived from an EMBL/GenBank/DDBJ whole genome shotgun (WGS) entry which is preliminary data.</text>
</comment>
<keyword evidence="1" id="KW-0472">Membrane</keyword>
<sequence length="69" mass="7960">MEQKQLQNNQPPVWPWKHLLGFVLCIALTAFSLTGYLYSAYEPKILLIIISVLAFSQALIQLFRLQPQD</sequence>
<evidence type="ECO:0000313" key="3">
    <source>
        <dbReference type="Proteomes" id="UP000297982"/>
    </source>
</evidence>
<dbReference type="STRING" id="192814.GCA_900166575_01882"/>
<dbReference type="Proteomes" id="UP000297982">
    <property type="component" value="Unassembled WGS sequence"/>
</dbReference>
<organism evidence="2 3">
    <name type="scientific">Halobacillus salinus</name>
    <dbReference type="NCBI Taxonomy" id="192814"/>
    <lineage>
        <taxon>Bacteria</taxon>
        <taxon>Bacillati</taxon>
        <taxon>Bacillota</taxon>
        <taxon>Bacilli</taxon>
        <taxon>Bacillales</taxon>
        <taxon>Bacillaceae</taxon>
        <taxon>Halobacillus</taxon>
    </lineage>
</organism>
<dbReference type="AlphaFoldDB" id="A0A4Z0H4K6"/>
<keyword evidence="3" id="KW-1185">Reference proteome</keyword>
<protein>
    <submittedName>
        <fullName evidence="2">Uncharacterized protein</fullName>
    </submittedName>
</protein>
<name>A0A4Z0H4K6_9BACI</name>
<dbReference type="EMBL" id="SRJC01000001">
    <property type="protein sequence ID" value="TGB04854.1"/>
    <property type="molecule type" value="Genomic_DNA"/>
</dbReference>
<feature type="transmembrane region" description="Helical" evidence="1">
    <location>
        <begin position="20"/>
        <end position="38"/>
    </location>
</feature>
<dbReference type="OrthoDB" id="2972925at2"/>
<proteinExistence type="predicted"/>
<evidence type="ECO:0000256" key="1">
    <source>
        <dbReference type="SAM" id="Phobius"/>
    </source>
</evidence>
<dbReference type="RefSeq" id="WP_079480239.1">
    <property type="nucleotide sequence ID" value="NZ_FVYZ01000004.1"/>
</dbReference>
<accession>A0A4Z0H4K6</accession>
<feature type="transmembrane region" description="Helical" evidence="1">
    <location>
        <begin position="45"/>
        <end position="63"/>
    </location>
</feature>
<keyword evidence="1" id="KW-0812">Transmembrane</keyword>
<gene>
    <name evidence="2" type="ORF">E4663_07630</name>
</gene>